<feature type="transmembrane region" description="Helical" evidence="6">
    <location>
        <begin position="76"/>
        <end position="97"/>
    </location>
</feature>
<dbReference type="Proteomes" id="UP000270296">
    <property type="component" value="Unassembled WGS sequence"/>
</dbReference>
<reference evidence="7 8" key="2">
    <citation type="submission" date="2018-11" db="EMBL/GenBank/DDBJ databases">
        <authorList>
            <consortium name="Pathogen Informatics"/>
        </authorList>
    </citation>
    <scope>NUCLEOTIDE SEQUENCE [LARGE SCALE GENOMIC DNA]</scope>
</reference>
<dbReference type="WBParaSite" id="SBAD_0000448401-mRNA-1">
    <property type="protein sequence ID" value="SBAD_0000448401-mRNA-1"/>
    <property type="gene ID" value="SBAD_0000448401"/>
</dbReference>
<keyword evidence="8" id="KW-1185">Reference proteome</keyword>
<dbReference type="Gene3D" id="1.20.1070.10">
    <property type="entry name" value="Rhodopsin 7-helix transmembrane proteins"/>
    <property type="match status" value="1"/>
</dbReference>
<feature type="transmembrane region" description="Helical" evidence="6">
    <location>
        <begin position="155"/>
        <end position="177"/>
    </location>
</feature>
<keyword evidence="6" id="KW-0812">Transmembrane</keyword>
<evidence type="ECO:0000256" key="6">
    <source>
        <dbReference type="SAM" id="Phobius"/>
    </source>
</evidence>
<keyword evidence="4" id="KW-0675">Receptor</keyword>
<dbReference type="GO" id="GO:0004930">
    <property type="term" value="F:G protein-coupled receptor activity"/>
    <property type="evidence" value="ECO:0007669"/>
    <property type="project" value="UniProtKB-KW"/>
</dbReference>
<comment type="subcellular location">
    <subcellularLocation>
        <location evidence="1">Cell membrane</location>
        <topology evidence="1">Multi-pass membrane protein</topology>
    </subcellularLocation>
</comment>
<evidence type="ECO:0000256" key="2">
    <source>
        <dbReference type="ARBA" id="ARBA00022475"/>
    </source>
</evidence>
<keyword evidence="2" id="KW-1003">Cell membrane</keyword>
<keyword evidence="5" id="KW-0807">Transducer</keyword>
<keyword evidence="6" id="KW-0472">Membrane</keyword>
<evidence type="ECO:0000256" key="5">
    <source>
        <dbReference type="ARBA" id="ARBA00023224"/>
    </source>
</evidence>
<sequence>YTILAQASLAIDRYLQIVWQRSPKIWHRWIIVCLNLVITIVTTIPQGLQDAFGGKPGVTCVVDMRKYDFAINSGSLFIMAMSYVVTLACGMRLLLFLKSYRKQNLSIRQRMNLRDNSDISNLILIQTVLAVSLQPMTIIMYVIDGIILGVPQWLRFTLIMCYYITPMLNSVILFYIIKPYRRALMKMIGRRVQPVESIAAIQNNSTLLELGGFSSVHNRLKMAN</sequence>
<evidence type="ECO:0000313" key="8">
    <source>
        <dbReference type="Proteomes" id="UP000270296"/>
    </source>
</evidence>
<name>A0A183IL03_9BILA</name>
<protein>
    <submittedName>
        <fullName evidence="9">G_PROTEIN_RECEP_F1_2 domain-containing protein</fullName>
    </submittedName>
</protein>
<accession>A0A183IL03</accession>
<evidence type="ECO:0000256" key="3">
    <source>
        <dbReference type="ARBA" id="ARBA00023040"/>
    </source>
</evidence>
<dbReference type="PANTHER" id="PTHR24228:SF59">
    <property type="entry name" value="NEUROPEPTIDE RECEPTOR 15"/>
    <property type="match status" value="1"/>
</dbReference>
<reference evidence="9" key="1">
    <citation type="submission" date="2016-06" db="UniProtKB">
        <authorList>
            <consortium name="WormBaseParasite"/>
        </authorList>
    </citation>
    <scope>IDENTIFICATION</scope>
</reference>
<dbReference type="EMBL" id="UZAM01008238">
    <property type="protein sequence ID" value="VDP03939.1"/>
    <property type="molecule type" value="Genomic_DNA"/>
</dbReference>
<dbReference type="AlphaFoldDB" id="A0A183IL03"/>
<proteinExistence type="predicted"/>
<dbReference type="InterPro" id="IPR019421">
    <property type="entry name" value="7TM_GPCR_serpentine_rcpt_Srd"/>
</dbReference>
<keyword evidence="6" id="KW-1133">Transmembrane helix</keyword>
<dbReference type="SUPFAM" id="SSF81321">
    <property type="entry name" value="Family A G protein-coupled receptor-like"/>
    <property type="match status" value="1"/>
</dbReference>
<dbReference type="Pfam" id="PF10317">
    <property type="entry name" value="7TM_GPCR_Srd"/>
    <property type="match status" value="1"/>
</dbReference>
<evidence type="ECO:0000313" key="9">
    <source>
        <dbReference type="WBParaSite" id="SBAD_0000448401-mRNA-1"/>
    </source>
</evidence>
<gene>
    <name evidence="7" type="ORF">SBAD_LOCUS4299</name>
</gene>
<evidence type="ECO:0000313" key="7">
    <source>
        <dbReference type="EMBL" id="VDP03939.1"/>
    </source>
</evidence>
<evidence type="ECO:0000256" key="4">
    <source>
        <dbReference type="ARBA" id="ARBA00023170"/>
    </source>
</evidence>
<dbReference type="GO" id="GO:0005886">
    <property type="term" value="C:plasma membrane"/>
    <property type="evidence" value="ECO:0007669"/>
    <property type="project" value="UniProtKB-SubCell"/>
</dbReference>
<feature type="transmembrane region" description="Helical" evidence="6">
    <location>
        <begin position="118"/>
        <end position="143"/>
    </location>
</feature>
<organism evidence="9">
    <name type="scientific">Soboliphyme baturini</name>
    <dbReference type="NCBI Taxonomy" id="241478"/>
    <lineage>
        <taxon>Eukaryota</taxon>
        <taxon>Metazoa</taxon>
        <taxon>Ecdysozoa</taxon>
        <taxon>Nematoda</taxon>
        <taxon>Enoplea</taxon>
        <taxon>Dorylaimia</taxon>
        <taxon>Dioctophymatida</taxon>
        <taxon>Dioctophymatoidea</taxon>
        <taxon>Soboliphymatidae</taxon>
        <taxon>Soboliphyme</taxon>
    </lineage>
</organism>
<feature type="transmembrane region" description="Helical" evidence="6">
    <location>
        <begin position="29"/>
        <end position="48"/>
    </location>
</feature>
<evidence type="ECO:0000256" key="1">
    <source>
        <dbReference type="ARBA" id="ARBA00004651"/>
    </source>
</evidence>
<keyword evidence="3" id="KW-0297">G-protein coupled receptor</keyword>
<dbReference type="PANTHER" id="PTHR24228">
    <property type="entry name" value="B2 BRADYKININ RECEPTOR/ANGIOTENSIN II RECEPTOR"/>
    <property type="match status" value="1"/>
</dbReference>